<evidence type="ECO:0000256" key="3">
    <source>
        <dbReference type="ARBA" id="ARBA00022801"/>
    </source>
</evidence>
<name>A0A0F9U7W5_9ZZZZ</name>
<evidence type="ECO:0000313" key="5">
    <source>
        <dbReference type="EMBL" id="KKN89290.1"/>
    </source>
</evidence>
<evidence type="ECO:0000256" key="2">
    <source>
        <dbReference type="ARBA" id="ARBA00022723"/>
    </source>
</evidence>
<evidence type="ECO:0008006" key="6">
    <source>
        <dbReference type="Google" id="ProtNLM"/>
    </source>
</evidence>
<reference evidence="5" key="1">
    <citation type="journal article" date="2015" name="Nature">
        <title>Complex archaea that bridge the gap between prokaryotes and eukaryotes.</title>
        <authorList>
            <person name="Spang A."/>
            <person name="Saw J.H."/>
            <person name="Jorgensen S.L."/>
            <person name="Zaremba-Niedzwiedzka K."/>
            <person name="Martijn J."/>
            <person name="Lind A.E."/>
            <person name="van Eijk R."/>
            <person name="Schleper C."/>
            <person name="Guy L."/>
            <person name="Ettema T.J."/>
        </authorList>
    </citation>
    <scope>NUCLEOTIDE SEQUENCE</scope>
</reference>
<evidence type="ECO:0000256" key="4">
    <source>
        <dbReference type="ARBA" id="ARBA00022833"/>
    </source>
</evidence>
<proteinExistence type="predicted"/>
<organism evidence="5">
    <name type="scientific">marine sediment metagenome</name>
    <dbReference type="NCBI Taxonomy" id="412755"/>
    <lineage>
        <taxon>unclassified sequences</taxon>
        <taxon>metagenomes</taxon>
        <taxon>ecological metagenomes</taxon>
    </lineage>
</organism>
<dbReference type="GO" id="GO:0009231">
    <property type="term" value="P:riboflavin biosynthetic process"/>
    <property type="evidence" value="ECO:0007669"/>
    <property type="project" value="TreeGrafter"/>
</dbReference>
<comment type="cofactor">
    <cofactor evidence="1">
        <name>Zn(2+)</name>
        <dbReference type="ChEBI" id="CHEBI:29105"/>
    </cofactor>
</comment>
<gene>
    <name evidence="5" type="ORF">LCGC14_0239470</name>
</gene>
<dbReference type="PANTHER" id="PTHR35005">
    <property type="entry name" value="3-DEHYDRO-SCYLLO-INOSOSE HYDROLASE"/>
    <property type="match status" value="1"/>
</dbReference>
<keyword evidence="3" id="KW-0378">Hydrolase</keyword>
<evidence type="ECO:0000256" key="1">
    <source>
        <dbReference type="ARBA" id="ARBA00001947"/>
    </source>
</evidence>
<dbReference type="PANTHER" id="PTHR35005:SF1">
    <property type="entry name" value="2-AMINO-5-FORMYLAMINO-6-RIBOSYLAMINOPYRIMIDIN-4(3H)-ONE 5'-MONOPHOSPHATE DEFORMYLASE"/>
    <property type="match status" value="1"/>
</dbReference>
<protein>
    <recommendedName>
        <fullName evidence="6">Creatinine amidohydrolase</fullName>
    </recommendedName>
</protein>
<dbReference type="Pfam" id="PF02633">
    <property type="entry name" value="Creatininase"/>
    <property type="match status" value="1"/>
</dbReference>
<keyword evidence="4" id="KW-0862">Zinc</keyword>
<accession>A0A0F9U7W5</accession>
<dbReference type="GO" id="GO:0016811">
    <property type="term" value="F:hydrolase activity, acting on carbon-nitrogen (but not peptide) bonds, in linear amides"/>
    <property type="evidence" value="ECO:0007669"/>
    <property type="project" value="TreeGrafter"/>
</dbReference>
<keyword evidence="2" id="KW-0479">Metal-binding</keyword>
<dbReference type="SUPFAM" id="SSF102215">
    <property type="entry name" value="Creatininase"/>
    <property type="match status" value="1"/>
</dbReference>
<dbReference type="GO" id="GO:0046872">
    <property type="term" value="F:metal ion binding"/>
    <property type="evidence" value="ECO:0007669"/>
    <property type="project" value="UniProtKB-KW"/>
</dbReference>
<dbReference type="AlphaFoldDB" id="A0A0F9U7W5"/>
<comment type="caution">
    <text evidence="5">The sequence shown here is derived from an EMBL/GenBank/DDBJ whole genome shotgun (WGS) entry which is preliminary data.</text>
</comment>
<sequence>MTSTINTNPLWKEAKIKNYLPHMTVPEVEAFLKKSDMVIIPIGALEQHSSHLPIGTDFINGVELCKLIAQERDILVAPVLMAGQSPYHMAFAGSITLSAEVIVKVHMETVESLIKHGFKRFVFMNSHGGNTAITTFLVDQINQKTSAVAVDYAVATKPFLKEVAHANITKLDRHAGTGETSDSLFLMPSLVQQEKATATKLTLPIHLAKMLPDVIKEEPTAKLLFLSEGLKGVETGKKTSTKEMTSTGVWGELDPKDASLERGAKNIERQITASVKFIDRWNELIED</sequence>
<dbReference type="Gene3D" id="3.40.50.10310">
    <property type="entry name" value="Creatininase"/>
    <property type="match status" value="1"/>
</dbReference>
<dbReference type="EMBL" id="LAZR01000120">
    <property type="protein sequence ID" value="KKN89290.1"/>
    <property type="molecule type" value="Genomic_DNA"/>
</dbReference>
<dbReference type="InterPro" id="IPR024087">
    <property type="entry name" value="Creatininase-like_sf"/>
</dbReference>
<dbReference type="InterPro" id="IPR003785">
    <property type="entry name" value="Creatininase/forma_Hydrolase"/>
</dbReference>